<name>A0A6J5M3K5_9CAUD</name>
<dbReference type="EMBL" id="LR796373">
    <property type="protein sequence ID" value="CAB4140598.1"/>
    <property type="molecule type" value="Genomic_DNA"/>
</dbReference>
<sequence length="50" mass="5652">MNPETIQRMMECGGSFAKAIAHAWAYADDKNRAKLEQAFADLFARYEVNA</sequence>
<protein>
    <submittedName>
        <fullName evidence="1">Uncharacterized protein</fullName>
    </submittedName>
</protein>
<evidence type="ECO:0000313" key="2">
    <source>
        <dbReference type="EMBL" id="CAB4140598.1"/>
    </source>
</evidence>
<dbReference type="EMBL" id="LR796369">
    <property type="protein sequence ID" value="CAB4139957.1"/>
    <property type="molecule type" value="Genomic_DNA"/>
</dbReference>
<evidence type="ECO:0000313" key="1">
    <source>
        <dbReference type="EMBL" id="CAB4139957.1"/>
    </source>
</evidence>
<dbReference type="EMBL" id="LR796646">
    <property type="protein sequence ID" value="CAB4156919.1"/>
    <property type="molecule type" value="Genomic_DNA"/>
</dbReference>
<organism evidence="1">
    <name type="scientific">uncultured Caudovirales phage</name>
    <dbReference type="NCBI Taxonomy" id="2100421"/>
    <lineage>
        <taxon>Viruses</taxon>
        <taxon>Duplodnaviria</taxon>
        <taxon>Heunggongvirae</taxon>
        <taxon>Uroviricota</taxon>
        <taxon>Caudoviricetes</taxon>
        <taxon>Peduoviridae</taxon>
        <taxon>Maltschvirus</taxon>
        <taxon>Maltschvirus maltsch</taxon>
    </lineage>
</organism>
<reference evidence="1" key="1">
    <citation type="submission" date="2020-04" db="EMBL/GenBank/DDBJ databases">
        <authorList>
            <person name="Chiriac C."/>
            <person name="Salcher M."/>
            <person name="Ghai R."/>
            <person name="Kavagutti S V."/>
        </authorList>
    </citation>
    <scope>NUCLEOTIDE SEQUENCE</scope>
</reference>
<gene>
    <name evidence="1" type="ORF">UFOVP356_51</name>
    <name evidence="2" type="ORF">UFOVP408_42</name>
    <name evidence="3" type="ORF">UFOVP676_31</name>
</gene>
<accession>A0A6J5M3K5</accession>
<proteinExistence type="predicted"/>
<evidence type="ECO:0000313" key="3">
    <source>
        <dbReference type="EMBL" id="CAB4156919.1"/>
    </source>
</evidence>